<evidence type="ECO:0000313" key="2">
    <source>
        <dbReference type="EMBL" id="MEZ3168759.1"/>
    </source>
</evidence>
<evidence type="ECO:0000313" key="3">
    <source>
        <dbReference type="Proteomes" id="UP001501425"/>
    </source>
</evidence>
<dbReference type="RefSeq" id="WP_343777721.1">
    <property type="nucleotide sequence ID" value="NZ_BAAADQ010000005.1"/>
</dbReference>
<dbReference type="Proteomes" id="UP001567571">
    <property type="component" value="Unassembled WGS sequence"/>
</dbReference>
<proteinExistence type="predicted"/>
<evidence type="ECO:0000313" key="4">
    <source>
        <dbReference type="Proteomes" id="UP001567571"/>
    </source>
</evidence>
<accession>A0AAV3SS72</accession>
<reference evidence="2 4" key="3">
    <citation type="submission" date="2024-06" db="EMBL/GenBank/DDBJ databases">
        <title>Halorubrum miltondacostae sp. nov., a potential PHA producer isolated from an inland solar saltern in Rio Maior, Portugal.</title>
        <authorList>
            <person name="Albuquerque L."/>
            <person name="Viver T."/>
            <person name="Barroso C."/>
            <person name="Claudino R."/>
            <person name="Galvan M."/>
            <person name="Simoes G."/>
            <person name="Lobo Da Cunha A."/>
            <person name="Egas C."/>
        </authorList>
    </citation>
    <scope>NUCLEOTIDE SEQUENCE [LARGE SCALE GENOMIC DNA]</scope>
    <source>
        <strain evidence="2 4">DSM 18646</strain>
    </source>
</reference>
<dbReference type="EMBL" id="JBEDNW010000010">
    <property type="protein sequence ID" value="MEZ3168759.1"/>
    <property type="molecule type" value="Genomic_DNA"/>
</dbReference>
<keyword evidence="4" id="KW-1185">Reference proteome</keyword>
<dbReference type="EMBL" id="BAAADQ010000005">
    <property type="protein sequence ID" value="GAA0539680.1"/>
    <property type="molecule type" value="Genomic_DNA"/>
</dbReference>
<dbReference type="Proteomes" id="UP001501425">
    <property type="component" value="Unassembled WGS sequence"/>
</dbReference>
<reference evidence="1" key="1">
    <citation type="journal article" date="2014" name="Int. J. Syst. Evol. Microbiol.">
        <title>Complete genome sequence of Corynebacterium casei LMG S-19264T (=DSM 44701T), isolated from a smear-ripened cheese.</title>
        <authorList>
            <consortium name="US DOE Joint Genome Institute (JGI-PGF)"/>
            <person name="Walter F."/>
            <person name="Albersmeier A."/>
            <person name="Kalinowski J."/>
            <person name="Ruckert C."/>
        </authorList>
    </citation>
    <scope>NUCLEOTIDE SEQUENCE</scope>
    <source>
        <strain evidence="1">JCM 14265</strain>
    </source>
</reference>
<name>A0AAV3SS72_9EURY</name>
<sequence>MTAPETQWVFDTIASITDGTPLAWGAVADVPDGAVPIRRVDRNESDIYDGAGIRKRKGDLKKSNYISAALVDDDESHGGFGDEYNAEAIVSLRVEGLTCREHGHVDPDGEDGIDFTTFYRLVRDALQAADEHPAVAGRGYHTVFLENGTNRSRDYADFYDYRVDVRLTGFADS</sequence>
<comment type="caution">
    <text evidence="1">The sequence shown here is derived from an EMBL/GenBank/DDBJ whole genome shotgun (WGS) entry which is preliminary data.</text>
</comment>
<protein>
    <submittedName>
        <fullName evidence="1">Uncharacterized protein</fullName>
    </submittedName>
</protein>
<organism evidence="1 3">
    <name type="scientific">Halorubrum ejinorense</name>
    <dbReference type="NCBI Taxonomy" id="425309"/>
    <lineage>
        <taxon>Archaea</taxon>
        <taxon>Methanobacteriati</taxon>
        <taxon>Methanobacteriota</taxon>
        <taxon>Stenosarchaea group</taxon>
        <taxon>Halobacteria</taxon>
        <taxon>Halobacteriales</taxon>
        <taxon>Haloferacaceae</taxon>
        <taxon>Halorubrum</taxon>
    </lineage>
</organism>
<dbReference type="AlphaFoldDB" id="A0AAV3SS72"/>
<reference evidence="1" key="2">
    <citation type="submission" date="2023-12" db="EMBL/GenBank/DDBJ databases">
        <authorList>
            <person name="Sun Q."/>
            <person name="Inoue M."/>
        </authorList>
    </citation>
    <scope>NUCLEOTIDE SEQUENCE</scope>
    <source>
        <strain evidence="1">JCM 14265</strain>
    </source>
</reference>
<gene>
    <name evidence="2" type="ORF">ABNG02_15705</name>
    <name evidence="1" type="ORF">GCM10008994_13480</name>
</gene>
<evidence type="ECO:0000313" key="1">
    <source>
        <dbReference type="EMBL" id="GAA0539680.1"/>
    </source>
</evidence>